<dbReference type="Gene3D" id="3.40.50.2300">
    <property type="match status" value="2"/>
</dbReference>
<dbReference type="AlphaFoldDB" id="A0A3N9U3P8"/>
<evidence type="ECO:0000259" key="4">
    <source>
        <dbReference type="PROSITE" id="PS50932"/>
    </source>
</evidence>
<organism evidence="5 6">
    <name type="scientific">Vibrio viridaestus</name>
    <dbReference type="NCBI Taxonomy" id="2487322"/>
    <lineage>
        <taxon>Bacteria</taxon>
        <taxon>Pseudomonadati</taxon>
        <taxon>Pseudomonadota</taxon>
        <taxon>Gammaproteobacteria</taxon>
        <taxon>Vibrionales</taxon>
        <taxon>Vibrionaceae</taxon>
        <taxon>Vibrio</taxon>
    </lineage>
</organism>
<dbReference type="PANTHER" id="PTHR30146">
    <property type="entry name" value="LACI-RELATED TRANSCRIPTIONAL REPRESSOR"/>
    <property type="match status" value="1"/>
</dbReference>
<dbReference type="OrthoDB" id="6619319at2"/>
<dbReference type="InterPro" id="IPR001761">
    <property type="entry name" value="Peripla_BP/Lac1_sug-bd_dom"/>
</dbReference>
<dbReference type="InterPro" id="IPR028082">
    <property type="entry name" value="Peripla_BP_I"/>
</dbReference>
<dbReference type="SUPFAM" id="SSF53822">
    <property type="entry name" value="Periplasmic binding protein-like I"/>
    <property type="match status" value="1"/>
</dbReference>
<name>A0A3N9U3P8_9VIBR</name>
<protein>
    <submittedName>
        <fullName evidence="5">LacI family transcriptional regulator</fullName>
    </submittedName>
</protein>
<dbReference type="SMART" id="SM00354">
    <property type="entry name" value="HTH_LACI"/>
    <property type="match status" value="1"/>
</dbReference>
<feature type="domain" description="HTH lacI-type" evidence="4">
    <location>
        <begin position="13"/>
        <end position="67"/>
    </location>
</feature>
<dbReference type="PROSITE" id="PS50932">
    <property type="entry name" value="HTH_LACI_2"/>
    <property type="match status" value="1"/>
</dbReference>
<evidence type="ECO:0000256" key="2">
    <source>
        <dbReference type="ARBA" id="ARBA00023125"/>
    </source>
</evidence>
<dbReference type="GO" id="GO:0000976">
    <property type="term" value="F:transcription cis-regulatory region binding"/>
    <property type="evidence" value="ECO:0007669"/>
    <property type="project" value="TreeGrafter"/>
</dbReference>
<gene>
    <name evidence="5" type="ORF">EES38_06335</name>
</gene>
<evidence type="ECO:0000256" key="1">
    <source>
        <dbReference type="ARBA" id="ARBA00023015"/>
    </source>
</evidence>
<keyword evidence="6" id="KW-1185">Reference proteome</keyword>
<dbReference type="SUPFAM" id="SSF47413">
    <property type="entry name" value="lambda repressor-like DNA-binding domains"/>
    <property type="match status" value="1"/>
</dbReference>
<comment type="caution">
    <text evidence="5">The sequence shown here is derived from an EMBL/GenBank/DDBJ whole genome shotgun (WGS) entry which is preliminary data.</text>
</comment>
<accession>A0A3N9U3P8</accession>
<dbReference type="Gene3D" id="1.10.260.40">
    <property type="entry name" value="lambda repressor-like DNA-binding domains"/>
    <property type="match status" value="1"/>
</dbReference>
<proteinExistence type="predicted"/>
<evidence type="ECO:0000313" key="5">
    <source>
        <dbReference type="EMBL" id="RQW64202.1"/>
    </source>
</evidence>
<dbReference type="Proteomes" id="UP000281112">
    <property type="component" value="Unassembled WGS sequence"/>
</dbReference>
<reference evidence="5 6" key="1">
    <citation type="submission" date="2018-11" db="EMBL/GenBank/DDBJ databases">
        <title>Vibrio LJC006 sp. nov., isolated from seawater during the bloom of the enteromorpha.</title>
        <authorList>
            <person name="Liang J."/>
        </authorList>
    </citation>
    <scope>NUCLEOTIDE SEQUENCE [LARGE SCALE GENOMIC DNA]</scope>
    <source>
        <strain evidence="5 6">LJC006</strain>
    </source>
</reference>
<dbReference type="InterPro" id="IPR000843">
    <property type="entry name" value="HTH_LacI"/>
</dbReference>
<evidence type="ECO:0000256" key="3">
    <source>
        <dbReference type="ARBA" id="ARBA00023163"/>
    </source>
</evidence>
<sequence length="340" mass="38192">MNKSDSLVRRNKATARDVAVKAGVSKWTVNRAFTEGAPISVDTREKVLKAADELGYRPNLLARSLSKKRTNIIGIVVDQLNNPHIAPVLDEITTQLQNRGFMSLLLNISEESSYKSVLQLADQLQVDGLLFTGTVLSDDILTLAKNDHDINLVQMFRNSVNSEIQIVTTNGYMGGQELGRLLFSQGYTRFGYMQGPGNYSWELLRLDGYRDFLSSQEVELHTMLHADQFDYASSYRSMKEYLQNTDPKDYIDALFCENDILAMASMDALKDFGQGHHIGIVGFDGINLSEATSYNLTTYLQPVSDIIDKSIARLLNPDWNKNKELLPGKLICRTSHLRRG</sequence>
<dbReference type="InterPro" id="IPR010982">
    <property type="entry name" value="Lambda_DNA-bd_dom_sf"/>
</dbReference>
<dbReference type="GO" id="GO:0003700">
    <property type="term" value="F:DNA-binding transcription factor activity"/>
    <property type="evidence" value="ECO:0007669"/>
    <property type="project" value="TreeGrafter"/>
</dbReference>
<dbReference type="PANTHER" id="PTHR30146:SF109">
    <property type="entry name" value="HTH-TYPE TRANSCRIPTIONAL REGULATOR GALS"/>
    <property type="match status" value="1"/>
</dbReference>
<evidence type="ECO:0000313" key="6">
    <source>
        <dbReference type="Proteomes" id="UP000281112"/>
    </source>
</evidence>
<keyword evidence="1" id="KW-0805">Transcription regulation</keyword>
<dbReference type="EMBL" id="RJVQ01000002">
    <property type="protein sequence ID" value="RQW64202.1"/>
    <property type="molecule type" value="Genomic_DNA"/>
</dbReference>
<keyword evidence="3" id="KW-0804">Transcription</keyword>
<dbReference type="Pfam" id="PF00532">
    <property type="entry name" value="Peripla_BP_1"/>
    <property type="match status" value="1"/>
</dbReference>
<dbReference type="RefSeq" id="WP_124936322.1">
    <property type="nucleotide sequence ID" value="NZ_RJVQ01000002.1"/>
</dbReference>
<keyword evidence="2" id="KW-0238">DNA-binding</keyword>
<dbReference type="CDD" id="cd01392">
    <property type="entry name" value="HTH_LacI"/>
    <property type="match status" value="1"/>
</dbReference>
<dbReference type="Pfam" id="PF00356">
    <property type="entry name" value="LacI"/>
    <property type="match status" value="1"/>
</dbReference>